<dbReference type="SUPFAM" id="SSF51395">
    <property type="entry name" value="FMN-linked oxidoreductases"/>
    <property type="match status" value="1"/>
</dbReference>
<dbReference type="InterPro" id="IPR052582">
    <property type="entry name" value="tRNA-DUS-like"/>
</dbReference>
<evidence type="ECO:0000256" key="2">
    <source>
        <dbReference type="ARBA" id="ARBA00022630"/>
    </source>
</evidence>
<proteinExistence type="predicted"/>
<evidence type="ECO:0000256" key="5">
    <source>
        <dbReference type="ARBA" id="ARBA00022694"/>
    </source>
</evidence>
<dbReference type="InterPro" id="IPR013785">
    <property type="entry name" value="Aldolase_TIM"/>
</dbReference>
<evidence type="ECO:0000313" key="12">
    <source>
        <dbReference type="Proteomes" id="UP000284842"/>
    </source>
</evidence>
<evidence type="ECO:0000256" key="3">
    <source>
        <dbReference type="ARBA" id="ARBA00022643"/>
    </source>
</evidence>
<dbReference type="GO" id="GO:0006397">
    <property type="term" value="P:mRNA processing"/>
    <property type="evidence" value="ECO:0007669"/>
    <property type="project" value="UniProtKB-KW"/>
</dbReference>
<sequence>MSRRSHSTSPPRAAKRQKLDSLTLEDFKNGVFLAPMVRSGALPTRLFALKHGATLVWGPEIVDKAILHAKREVDPVTGVVSYNGVSRAIFTTHPVEKPYLIYQIGSADPDLAVQAAKTVMEDISGIDLNCGCPKPFSTHAGMGAALLTNPDLLCSILTALRREMPPHITVTAKIRLLPSQEDTLKLVEQIVNTGVSALTVHCRTRSMREKDRAVIERLREIVEFVEGMGRGIAVVENGDCKGWEDAKRVREATGAHSVMIARGAESNPSCFSSTPVEDVETSLIPAYLRLGKYLDNHWSLTKFCVNQFKGTRVKVTKAESNDLRQALSQAKGYDSMKSVMGEGSGEEDFKEIVKAIEERCPRQHRMILPDQTDSASTISDTLTEERAFVTPDNTQNPEPPSSRAPLLPNDLDQRFAPIPGRDSTTPTPIGRPMLHSS</sequence>
<comment type="cofactor">
    <cofactor evidence="1">
        <name>FMN</name>
        <dbReference type="ChEBI" id="CHEBI:58210"/>
    </cofactor>
</comment>
<reference evidence="11 12" key="1">
    <citation type="journal article" date="2018" name="Evol. Lett.">
        <title>Horizontal gene cluster transfer increased hallucinogenic mushroom diversity.</title>
        <authorList>
            <person name="Reynolds H.T."/>
            <person name="Vijayakumar V."/>
            <person name="Gluck-Thaler E."/>
            <person name="Korotkin H.B."/>
            <person name="Matheny P.B."/>
            <person name="Slot J.C."/>
        </authorList>
    </citation>
    <scope>NUCLEOTIDE SEQUENCE [LARGE SCALE GENOMIC DNA]</scope>
    <source>
        <strain evidence="11 12">2629</strain>
    </source>
</reference>
<name>A0A409Y9A2_9AGAR</name>
<dbReference type="GO" id="GO:0017150">
    <property type="term" value="F:tRNA dihydrouridine synthase activity"/>
    <property type="evidence" value="ECO:0007669"/>
    <property type="project" value="InterPro"/>
</dbReference>
<protein>
    <recommendedName>
        <fullName evidence="10">DUS-like FMN-binding domain-containing protein</fullName>
    </recommendedName>
</protein>
<dbReference type="FunCoup" id="A0A409Y9A2">
    <property type="interactions" value="451"/>
</dbReference>
<dbReference type="OrthoDB" id="10262250at2759"/>
<keyword evidence="2" id="KW-0285">Flavoprotein</keyword>
<keyword evidence="6" id="KW-0560">Oxidoreductase</keyword>
<dbReference type="GO" id="GO:0050660">
    <property type="term" value="F:flavin adenine dinucleotide binding"/>
    <property type="evidence" value="ECO:0007669"/>
    <property type="project" value="InterPro"/>
</dbReference>
<organism evidence="11 12">
    <name type="scientific">Panaeolus cyanescens</name>
    <dbReference type="NCBI Taxonomy" id="181874"/>
    <lineage>
        <taxon>Eukaryota</taxon>
        <taxon>Fungi</taxon>
        <taxon>Dikarya</taxon>
        <taxon>Basidiomycota</taxon>
        <taxon>Agaricomycotina</taxon>
        <taxon>Agaricomycetes</taxon>
        <taxon>Agaricomycetidae</taxon>
        <taxon>Agaricales</taxon>
        <taxon>Agaricineae</taxon>
        <taxon>Galeropsidaceae</taxon>
        <taxon>Panaeolus</taxon>
    </lineage>
</organism>
<evidence type="ECO:0000256" key="8">
    <source>
        <dbReference type="ARBA" id="ARBA00049447"/>
    </source>
</evidence>
<dbReference type="InterPro" id="IPR018517">
    <property type="entry name" value="tRNA_hU_synthase_CS"/>
</dbReference>
<dbReference type="EMBL" id="NHTK01001355">
    <property type="protein sequence ID" value="PPQ99504.1"/>
    <property type="molecule type" value="Genomic_DNA"/>
</dbReference>
<dbReference type="PROSITE" id="PS01136">
    <property type="entry name" value="UPF0034"/>
    <property type="match status" value="1"/>
</dbReference>
<feature type="region of interest" description="Disordered" evidence="9">
    <location>
        <begin position="388"/>
        <end position="437"/>
    </location>
</feature>
<keyword evidence="5" id="KW-0819">tRNA processing</keyword>
<dbReference type="InterPro" id="IPR035587">
    <property type="entry name" value="DUS-like_FMN-bd"/>
</dbReference>
<evidence type="ECO:0000256" key="6">
    <source>
        <dbReference type="ARBA" id="ARBA00023002"/>
    </source>
</evidence>
<evidence type="ECO:0000313" key="11">
    <source>
        <dbReference type="EMBL" id="PPQ99504.1"/>
    </source>
</evidence>
<evidence type="ECO:0000256" key="7">
    <source>
        <dbReference type="ARBA" id="ARBA00048342"/>
    </source>
</evidence>
<feature type="domain" description="DUS-like FMN-binding" evidence="10">
    <location>
        <begin position="33"/>
        <end position="313"/>
    </location>
</feature>
<dbReference type="AlphaFoldDB" id="A0A409Y9A2"/>
<keyword evidence="3" id="KW-0288">FMN</keyword>
<dbReference type="Pfam" id="PF01207">
    <property type="entry name" value="Dus"/>
    <property type="match status" value="1"/>
</dbReference>
<evidence type="ECO:0000259" key="10">
    <source>
        <dbReference type="Pfam" id="PF01207"/>
    </source>
</evidence>
<evidence type="ECO:0000256" key="9">
    <source>
        <dbReference type="SAM" id="MobiDB-lite"/>
    </source>
</evidence>
<dbReference type="PANTHER" id="PTHR45936:SF1">
    <property type="entry name" value="TRNA-DIHYDROURIDINE(20) SYNTHASE [NAD(P)+]-LIKE"/>
    <property type="match status" value="1"/>
</dbReference>
<dbReference type="STRING" id="181874.A0A409Y9A2"/>
<accession>A0A409Y9A2</accession>
<dbReference type="GO" id="GO:0005737">
    <property type="term" value="C:cytoplasm"/>
    <property type="evidence" value="ECO:0007669"/>
    <property type="project" value="TreeGrafter"/>
</dbReference>
<comment type="catalytic activity">
    <reaction evidence="8">
        <text>a 5,6-dihydrouridine in mRNA + NADP(+) = a uridine in mRNA + NADPH + H(+)</text>
        <dbReference type="Rhea" id="RHEA:69855"/>
        <dbReference type="Rhea" id="RHEA-COMP:14658"/>
        <dbReference type="Rhea" id="RHEA-COMP:17789"/>
        <dbReference type="ChEBI" id="CHEBI:15378"/>
        <dbReference type="ChEBI" id="CHEBI:57783"/>
        <dbReference type="ChEBI" id="CHEBI:58349"/>
        <dbReference type="ChEBI" id="CHEBI:65315"/>
        <dbReference type="ChEBI" id="CHEBI:74443"/>
    </reaction>
    <physiologicalReaction direction="right-to-left" evidence="8">
        <dbReference type="Rhea" id="RHEA:69857"/>
    </physiologicalReaction>
</comment>
<dbReference type="PANTHER" id="PTHR45936">
    <property type="entry name" value="TRNA-DIHYDROURIDINE(20) SYNTHASE [NAD(P)+]-LIKE"/>
    <property type="match status" value="1"/>
</dbReference>
<dbReference type="CDD" id="cd02801">
    <property type="entry name" value="DUS_like_FMN"/>
    <property type="match status" value="1"/>
</dbReference>
<evidence type="ECO:0000256" key="4">
    <source>
        <dbReference type="ARBA" id="ARBA00022664"/>
    </source>
</evidence>
<keyword evidence="4" id="KW-0507">mRNA processing</keyword>
<gene>
    <name evidence="11" type="ORF">CVT24_005293</name>
</gene>
<evidence type="ECO:0000256" key="1">
    <source>
        <dbReference type="ARBA" id="ARBA00001917"/>
    </source>
</evidence>
<dbReference type="InParanoid" id="A0A409Y9A2"/>
<comment type="caution">
    <text evidence="11">The sequence shown here is derived from an EMBL/GenBank/DDBJ whole genome shotgun (WGS) entry which is preliminary data.</text>
</comment>
<comment type="catalytic activity">
    <reaction evidence="7">
        <text>a 5,6-dihydrouridine in mRNA + NAD(+) = a uridine in mRNA + NADH + H(+)</text>
        <dbReference type="Rhea" id="RHEA:69851"/>
        <dbReference type="Rhea" id="RHEA-COMP:14658"/>
        <dbReference type="Rhea" id="RHEA-COMP:17789"/>
        <dbReference type="ChEBI" id="CHEBI:15378"/>
        <dbReference type="ChEBI" id="CHEBI:57540"/>
        <dbReference type="ChEBI" id="CHEBI:57945"/>
        <dbReference type="ChEBI" id="CHEBI:65315"/>
        <dbReference type="ChEBI" id="CHEBI:74443"/>
    </reaction>
    <physiologicalReaction direction="right-to-left" evidence="7">
        <dbReference type="Rhea" id="RHEA:69853"/>
    </physiologicalReaction>
</comment>
<dbReference type="Proteomes" id="UP000284842">
    <property type="component" value="Unassembled WGS sequence"/>
</dbReference>
<keyword evidence="12" id="KW-1185">Reference proteome</keyword>
<dbReference type="Gene3D" id="3.20.20.70">
    <property type="entry name" value="Aldolase class I"/>
    <property type="match status" value="1"/>
</dbReference>